<dbReference type="EMBL" id="BNCI01000001">
    <property type="protein sequence ID" value="GHF13141.1"/>
    <property type="molecule type" value="Genomic_DNA"/>
</dbReference>
<evidence type="ECO:0000313" key="2">
    <source>
        <dbReference type="Proteomes" id="UP000630923"/>
    </source>
</evidence>
<protein>
    <submittedName>
        <fullName evidence="1">Uncharacterized protein</fullName>
    </submittedName>
</protein>
<proteinExistence type="predicted"/>
<organism evidence="1 2">
    <name type="scientific">Kordiimonas sediminis</name>
    <dbReference type="NCBI Taxonomy" id="1735581"/>
    <lineage>
        <taxon>Bacteria</taxon>
        <taxon>Pseudomonadati</taxon>
        <taxon>Pseudomonadota</taxon>
        <taxon>Alphaproteobacteria</taxon>
        <taxon>Kordiimonadales</taxon>
        <taxon>Kordiimonadaceae</taxon>
        <taxon>Kordiimonas</taxon>
    </lineage>
</organism>
<sequence length="56" mass="6525">MHIMKVFRASLFDIKPIYMLTFAGACPLASNFYYYEIFDLLRQAVLPAIWTIVAYS</sequence>
<keyword evidence="2" id="KW-1185">Reference proteome</keyword>
<dbReference type="Proteomes" id="UP000630923">
    <property type="component" value="Unassembled WGS sequence"/>
</dbReference>
<comment type="caution">
    <text evidence="1">The sequence shown here is derived from an EMBL/GenBank/DDBJ whole genome shotgun (WGS) entry which is preliminary data.</text>
</comment>
<dbReference type="PROSITE" id="PS51257">
    <property type="entry name" value="PROKAR_LIPOPROTEIN"/>
    <property type="match status" value="1"/>
</dbReference>
<name>A0A919ALY6_9PROT</name>
<gene>
    <name evidence="1" type="ORF">GCM10017044_03900</name>
</gene>
<evidence type="ECO:0000313" key="1">
    <source>
        <dbReference type="EMBL" id="GHF13141.1"/>
    </source>
</evidence>
<accession>A0A919ALY6</accession>
<reference evidence="1" key="2">
    <citation type="submission" date="2020-09" db="EMBL/GenBank/DDBJ databases">
        <authorList>
            <person name="Sun Q."/>
            <person name="Kim S."/>
        </authorList>
    </citation>
    <scope>NUCLEOTIDE SEQUENCE</scope>
    <source>
        <strain evidence="1">KCTC 42590</strain>
    </source>
</reference>
<reference evidence="1" key="1">
    <citation type="journal article" date="2014" name="Int. J. Syst. Evol. Microbiol.">
        <title>Complete genome sequence of Corynebacterium casei LMG S-19264T (=DSM 44701T), isolated from a smear-ripened cheese.</title>
        <authorList>
            <consortium name="US DOE Joint Genome Institute (JGI-PGF)"/>
            <person name="Walter F."/>
            <person name="Albersmeier A."/>
            <person name="Kalinowski J."/>
            <person name="Ruckert C."/>
        </authorList>
    </citation>
    <scope>NUCLEOTIDE SEQUENCE</scope>
    <source>
        <strain evidence="1">KCTC 42590</strain>
    </source>
</reference>
<dbReference type="AlphaFoldDB" id="A0A919ALY6"/>